<dbReference type="GO" id="GO:0051897">
    <property type="term" value="P:positive regulation of phosphatidylinositol 3-kinase/protein kinase B signal transduction"/>
    <property type="evidence" value="ECO:0007669"/>
    <property type="project" value="TreeGrafter"/>
</dbReference>
<feature type="domain" description="Rapamycin-insensitive companion of mTOR N-terminal" evidence="4">
    <location>
        <begin position="60"/>
        <end position="435"/>
    </location>
</feature>
<gene>
    <name evidence="6" type="ORF">PoB_001459700</name>
</gene>
<feature type="compositionally biased region" description="Polar residues" evidence="2">
    <location>
        <begin position="1670"/>
        <end position="1681"/>
    </location>
</feature>
<dbReference type="InterPro" id="IPR028267">
    <property type="entry name" value="Pianissimo_N"/>
</dbReference>
<name>A0AAV3Z0N8_9GAST</name>
<feature type="region of interest" description="Disordered" evidence="2">
    <location>
        <begin position="1628"/>
        <end position="1695"/>
    </location>
</feature>
<feature type="compositionally biased region" description="Polar residues" evidence="2">
    <location>
        <begin position="998"/>
        <end position="1013"/>
    </location>
</feature>
<feature type="compositionally biased region" description="Basic and acidic residues" evidence="2">
    <location>
        <begin position="1205"/>
        <end position="1219"/>
    </location>
</feature>
<sequence length="1809" mass="200485">MATGLVRPVRNFRSGRTRVRHDSAEDVVITLDFSREPQENVKEILKNVVIQRGVPSSRKTAYLNSFVKLIKKVGYDGDLGIPIPDILMCLEAGLLNEAKQVRTASLRVLRYLLPFPDTLECFLNLHQDFLVARCLDVSLDNEIERIHAIKLIRQIIKTCPARFPKSLLYALVAIGNDGATERDRMVRVSLETLCELAITNVNLVAECSGIQTLTWNILDCHQYPRLNEALTSTIIFLLNHPKTRHFIRPQVDLERLLAPFTDSHFRYSIEDARGEERDSRFIASKLAVTTVMRSWPGLIRLCHPEGTGMQSLIGILYLPYVEIRKYILELISDLFRLTLPPWTEDFSVAFASLDPSEMKDGWKITEGFVAEEEIAFSSPRPNLIDHHLAILLSAWFSAGLREALIEVVISSDGPLFNRAVLLLGELMHMANCLLPPECLHHHECLPSLIAMASSTQLPSAKRDQAHQAVMCLTRFHKMMKRGPKPCSLFLDQLLQHAGKMSEVTSKRWHLRREKLSEYYFKKVSSEETTNQAIRDSSVNAMKPPSDWDWSVIAAVLRWPDDKLKKLDDQNHIRFIKRLCTFYKPESEQFSKVDLTDPNGRMMCIVGCHLLDYLMLSNTEECDKMMTEFLQDLAENLKEVIKLNVPVEENATFGVRRLHEKMCRFYFVFIGRLSASKKGCVRLEKSGIIQSLMEMMSPSSNILYVKLAISALNFSVDGSTRPILSKALTATADLCRVYATKMLRVLMRASTPGFSQWGIEMLVTQLYDQEKSVAMSALHILDEACDNEDHLKSLIKLRPSLLHLGEKGVLLLSRFVSSVQGFRSLNDANFISSQLEKWQKYVDIVEEMLNEALMTYEKTFSGSCRRRSIHKGPKKDVFLPAHLYGQLTMHDEGLELLKTEGHIGLSVGGLAWLETQNIIPEMIRLAEECGVFSIRGTAIFVLGLVACTRKGTDILCELGWESRCHSRKETFPVLDQDGWMHAPMEEALFLSDRLAASASQQMEGTTHQLPTSPASYGPYGPQGLSLIQEEPLYRSSASRPGSLPPGVASLRASTSSVHSAREPLMMTSQHGHVSGLGPPPTFHSIPPVRSPPGVTVQHMGRQAVSLREAFSHHGHSMPHRSKSERTLPKQAGDFRPRAQTGDKSTLPAPPEVTIAQKCESEPLNVDSIRLQMVEGRGDMSERESRRSTSSRDSIQLIASPVVKLRTSSDEDSAVHSDNCDSNHANEAVQKPGVDTSSVHISDNNNSKNGTQPVLSISGDRHTIEEEVGTCFRFPSNLSPQIGDTASGSGDGGESSEGVSFKVGSFILGSGTNKDNSSSSESSNRSKSRGSSFNTATDSTSGVGSCDSNRMPSTGSHTHKHAAMTSTSSSSSSALTPIPSSSSLSTLVASTTLLQCVSEQEAEPVHHSTVQRSLFRLTRVPSYKRRSASPAISGPGTAATHSVIANGGFTSPRDVLGYAALRNIKRQRAHSSETEADPASTAKSSTHLDPSALLRRTISQDSEVSADNNMWLSMRRNVSSISLQDQDAPSSPFSILNKAAFKPLSPSNRFVGISLPVDIRMIFEVVEGEDQRTSNSPLRSLTKENAFTAIEGELALSCNVPPLKLETSFSHNPEVCLLCTGFRQQNLPVVATNGGGQGEQREQEEQKGGEEASGPSTQAEDMGRLRGGSVADTATNTPSSNSGPGAHDTGLKKLTEDSETGRELIRMEVMRLIVNLGSSVGLKASETGLLNLKQRFPKCFRDICFYSEVCHLLSTYSYRLLARRFIHELFDDLNTELLLESSYQYLDIDTYQHMEPIRQDSLDEFHDFSFS</sequence>
<evidence type="ECO:0000259" key="5">
    <source>
        <dbReference type="SMART" id="SM01310"/>
    </source>
</evidence>
<feature type="region of interest" description="Disordered" evidence="2">
    <location>
        <begin position="1272"/>
        <end position="1380"/>
    </location>
</feature>
<feature type="compositionally biased region" description="Polar residues" evidence="2">
    <location>
        <begin position="1274"/>
        <end position="1284"/>
    </location>
</feature>
<dbReference type="SMART" id="SM01308">
    <property type="entry name" value="RICTOR_N"/>
    <property type="match status" value="1"/>
</dbReference>
<feature type="compositionally biased region" description="Polar residues" evidence="2">
    <location>
        <begin position="1331"/>
        <end position="1354"/>
    </location>
</feature>
<evidence type="ECO:0000256" key="2">
    <source>
        <dbReference type="SAM" id="MobiDB-lite"/>
    </source>
</evidence>
<dbReference type="SUPFAM" id="SSF48371">
    <property type="entry name" value="ARM repeat"/>
    <property type="match status" value="1"/>
</dbReference>
<evidence type="ECO:0000256" key="1">
    <source>
        <dbReference type="ARBA" id="ARBA00008878"/>
    </source>
</evidence>
<dbReference type="SMART" id="SM01303">
    <property type="entry name" value="RasGEF_N_2"/>
    <property type="match status" value="1"/>
</dbReference>
<dbReference type="PANTHER" id="PTHR13298">
    <property type="entry name" value="CYTOSOLIC REGULATOR PIANISSIMO"/>
    <property type="match status" value="1"/>
</dbReference>
<dbReference type="GO" id="GO:0043539">
    <property type="term" value="F:protein serine/threonine kinase activator activity"/>
    <property type="evidence" value="ECO:0007669"/>
    <property type="project" value="TreeGrafter"/>
</dbReference>
<dbReference type="Pfam" id="PF14663">
    <property type="entry name" value="RasGEF_N_2"/>
    <property type="match status" value="1"/>
</dbReference>
<dbReference type="GO" id="GO:0031932">
    <property type="term" value="C:TORC2 complex"/>
    <property type="evidence" value="ECO:0007669"/>
    <property type="project" value="InterPro"/>
</dbReference>
<dbReference type="InterPro" id="IPR029453">
    <property type="entry name" value="Rictor_IV"/>
</dbReference>
<feature type="region of interest" description="Disordered" evidence="2">
    <location>
        <begin position="998"/>
        <end position="1020"/>
    </location>
</feature>
<keyword evidence="7" id="KW-1185">Reference proteome</keyword>
<reference evidence="6 7" key="1">
    <citation type="journal article" date="2021" name="Elife">
        <title>Chloroplast acquisition without the gene transfer in kleptoplastic sea slugs, Plakobranchus ocellatus.</title>
        <authorList>
            <person name="Maeda T."/>
            <person name="Takahashi S."/>
            <person name="Yoshida T."/>
            <person name="Shimamura S."/>
            <person name="Takaki Y."/>
            <person name="Nagai Y."/>
            <person name="Toyoda A."/>
            <person name="Suzuki Y."/>
            <person name="Arimoto A."/>
            <person name="Ishii H."/>
            <person name="Satoh N."/>
            <person name="Nishiyama T."/>
            <person name="Hasebe M."/>
            <person name="Maruyama T."/>
            <person name="Minagawa J."/>
            <person name="Obokata J."/>
            <person name="Shigenobu S."/>
        </authorList>
    </citation>
    <scope>NUCLEOTIDE SEQUENCE [LARGE SCALE GENOMIC DNA]</scope>
</reference>
<accession>A0AAV3Z0N8</accession>
<evidence type="ECO:0000313" key="7">
    <source>
        <dbReference type="Proteomes" id="UP000735302"/>
    </source>
</evidence>
<dbReference type="InterPro" id="IPR016024">
    <property type="entry name" value="ARM-type_fold"/>
</dbReference>
<dbReference type="GO" id="GO:0038203">
    <property type="term" value="P:TORC2 signaling"/>
    <property type="evidence" value="ECO:0007669"/>
    <property type="project" value="TreeGrafter"/>
</dbReference>
<evidence type="ECO:0000259" key="4">
    <source>
        <dbReference type="SMART" id="SM01308"/>
    </source>
</evidence>
<feature type="compositionally biased region" description="Low complexity" evidence="2">
    <location>
        <begin position="1363"/>
        <end position="1380"/>
    </location>
</feature>
<dbReference type="Proteomes" id="UP000735302">
    <property type="component" value="Unassembled WGS sequence"/>
</dbReference>
<feature type="compositionally biased region" description="Low complexity" evidence="2">
    <location>
        <begin position="1307"/>
        <end position="1330"/>
    </location>
</feature>
<feature type="compositionally biased region" description="Polar residues" evidence="2">
    <location>
        <begin position="1233"/>
        <end position="1253"/>
    </location>
</feature>
<feature type="region of interest" description="Disordered" evidence="2">
    <location>
        <begin position="1034"/>
        <end position="1057"/>
    </location>
</feature>
<feature type="compositionally biased region" description="Basic and acidic residues" evidence="2">
    <location>
        <begin position="1120"/>
        <end position="1135"/>
    </location>
</feature>
<comment type="similarity">
    <text evidence="1">Belongs to the RICTOR family.</text>
</comment>
<dbReference type="SMART" id="SM01307">
    <property type="entry name" value="RICTOR_M"/>
    <property type="match status" value="1"/>
</dbReference>
<evidence type="ECO:0000259" key="3">
    <source>
        <dbReference type="SMART" id="SM01307"/>
    </source>
</evidence>
<feature type="domain" description="Rapamycin-insensitive companion of mTOR middle" evidence="3">
    <location>
        <begin position="524"/>
        <end position="748"/>
    </location>
</feature>
<dbReference type="EMBL" id="BLXT01001830">
    <property type="protein sequence ID" value="GFN88091.1"/>
    <property type="molecule type" value="Genomic_DNA"/>
</dbReference>
<dbReference type="InterPro" id="IPR028268">
    <property type="entry name" value="Pianissimo_fam"/>
</dbReference>
<comment type="caution">
    <text evidence="6">The sequence shown here is derived from an EMBL/GenBank/DDBJ whole genome shotgun (WGS) entry which is preliminary data.</text>
</comment>
<feature type="region of interest" description="Disordered" evidence="2">
    <location>
        <begin position="1172"/>
        <end position="1254"/>
    </location>
</feature>
<evidence type="ECO:0000313" key="6">
    <source>
        <dbReference type="EMBL" id="GFN88091.1"/>
    </source>
</evidence>
<dbReference type="SMART" id="SM01310">
    <property type="entry name" value="RICTOR_V"/>
    <property type="match status" value="1"/>
</dbReference>
<organism evidence="6 7">
    <name type="scientific">Plakobranchus ocellatus</name>
    <dbReference type="NCBI Taxonomy" id="259542"/>
    <lineage>
        <taxon>Eukaryota</taxon>
        <taxon>Metazoa</taxon>
        <taxon>Spiralia</taxon>
        <taxon>Lophotrochozoa</taxon>
        <taxon>Mollusca</taxon>
        <taxon>Gastropoda</taxon>
        <taxon>Heterobranchia</taxon>
        <taxon>Euthyneura</taxon>
        <taxon>Panpulmonata</taxon>
        <taxon>Sacoglossa</taxon>
        <taxon>Placobranchoidea</taxon>
        <taxon>Plakobranchidae</taxon>
        <taxon>Plakobranchus</taxon>
    </lineage>
</organism>
<protein>
    <submittedName>
        <fullName evidence="6">Rapamycin-insensitive companion of mtor</fullName>
    </submittedName>
</protein>
<dbReference type="Pfam" id="PF14664">
    <property type="entry name" value="RICTOR_N"/>
    <property type="match status" value="1"/>
</dbReference>
<dbReference type="InterPro" id="IPR029451">
    <property type="entry name" value="RICTOR_M"/>
</dbReference>
<dbReference type="Pfam" id="PF14668">
    <property type="entry name" value="RICTOR_V"/>
    <property type="match status" value="1"/>
</dbReference>
<dbReference type="PANTHER" id="PTHR13298:SF11">
    <property type="entry name" value="RAPAMYCIN-INSENSITIVE COMPANION OF MTOR"/>
    <property type="match status" value="1"/>
</dbReference>
<dbReference type="InterPro" id="IPR029452">
    <property type="entry name" value="RICTOR_V"/>
</dbReference>
<feature type="domain" description="Rapamycin-insensitive companion of mTOR" evidence="5">
    <location>
        <begin position="893"/>
        <end position="961"/>
    </location>
</feature>
<feature type="compositionally biased region" description="Basic and acidic residues" evidence="2">
    <location>
        <begin position="1174"/>
        <end position="1185"/>
    </location>
</feature>
<feature type="region of interest" description="Disordered" evidence="2">
    <location>
        <begin position="1110"/>
        <end position="1148"/>
    </location>
</feature>
<feature type="region of interest" description="Disordered" evidence="2">
    <location>
        <begin position="1465"/>
        <end position="1494"/>
    </location>
</feature>
<feature type="compositionally biased region" description="Basic and acidic residues" evidence="2">
    <location>
        <begin position="1637"/>
        <end position="1648"/>
    </location>
</feature>
<dbReference type="Pfam" id="PF14666">
    <property type="entry name" value="RICTOR_M"/>
    <property type="match status" value="1"/>
</dbReference>
<proteinExistence type="inferred from homology"/>